<dbReference type="Pfam" id="PF07549">
    <property type="entry name" value="Sec_GG"/>
    <property type="match status" value="1"/>
</dbReference>
<evidence type="ECO:0000313" key="12">
    <source>
        <dbReference type="Proteomes" id="UP001597296"/>
    </source>
</evidence>
<evidence type="ECO:0000256" key="7">
    <source>
        <dbReference type="ARBA" id="ARBA00023010"/>
    </source>
</evidence>
<dbReference type="PANTHER" id="PTHR30081:SF8">
    <property type="entry name" value="PROTEIN TRANSLOCASE SUBUNIT SECF"/>
    <property type="match status" value="1"/>
</dbReference>
<dbReference type="PANTHER" id="PTHR30081">
    <property type="entry name" value="PROTEIN-EXPORT MEMBRANE PROTEIN SEC"/>
    <property type="match status" value="1"/>
</dbReference>
<dbReference type="RefSeq" id="WP_377313706.1">
    <property type="nucleotide sequence ID" value="NZ_JBHUIY010000002.1"/>
</dbReference>
<feature type="transmembrane region" description="Helical" evidence="9">
    <location>
        <begin position="244"/>
        <end position="263"/>
    </location>
</feature>
<proteinExistence type="inferred from homology"/>
<evidence type="ECO:0000256" key="8">
    <source>
        <dbReference type="ARBA" id="ARBA00023136"/>
    </source>
</evidence>
<dbReference type="InterPro" id="IPR055344">
    <property type="entry name" value="SecD_SecF_C_bact"/>
</dbReference>
<dbReference type="NCBIfam" id="TIGR00966">
    <property type="entry name" value="transloc_SecF"/>
    <property type="match status" value="1"/>
</dbReference>
<keyword evidence="2 9" id="KW-0813">Transport</keyword>
<evidence type="ECO:0000256" key="5">
    <source>
        <dbReference type="ARBA" id="ARBA00022927"/>
    </source>
</evidence>
<dbReference type="InterPro" id="IPR022813">
    <property type="entry name" value="SecD/SecF_arch_bac"/>
</dbReference>
<dbReference type="HAMAP" id="MF_01464_B">
    <property type="entry name" value="SecF_B"/>
    <property type="match status" value="1"/>
</dbReference>
<evidence type="ECO:0000256" key="9">
    <source>
        <dbReference type="HAMAP-Rule" id="MF_01464"/>
    </source>
</evidence>
<feature type="domain" description="Protein export membrane protein SecD/SecF C-terminal" evidence="10">
    <location>
        <begin position="116"/>
        <end position="296"/>
    </location>
</feature>
<keyword evidence="5 9" id="KW-0653">Protein transport</keyword>
<dbReference type="Proteomes" id="UP001597296">
    <property type="component" value="Unassembled WGS sequence"/>
</dbReference>
<evidence type="ECO:0000256" key="1">
    <source>
        <dbReference type="ARBA" id="ARBA00004651"/>
    </source>
</evidence>
<evidence type="ECO:0000256" key="6">
    <source>
        <dbReference type="ARBA" id="ARBA00022989"/>
    </source>
</evidence>
<keyword evidence="6 9" id="KW-1133">Transmembrane helix</keyword>
<dbReference type="Gene3D" id="1.20.1640.10">
    <property type="entry name" value="Multidrug efflux transporter AcrB transmembrane domain"/>
    <property type="match status" value="1"/>
</dbReference>
<comment type="subunit">
    <text evidence="9">Forms a complex with SecD. Part of the essential Sec protein translocation apparatus which comprises SecA, SecYEG and auxiliary proteins SecDF-YajC and YidC.</text>
</comment>
<evidence type="ECO:0000256" key="3">
    <source>
        <dbReference type="ARBA" id="ARBA00022475"/>
    </source>
</evidence>
<evidence type="ECO:0000256" key="2">
    <source>
        <dbReference type="ARBA" id="ARBA00022448"/>
    </source>
</evidence>
<gene>
    <name evidence="9 11" type="primary">secF</name>
    <name evidence="11" type="ORF">ACFSNB_01220</name>
</gene>
<keyword evidence="4 9" id="KW-0812">Transmembrane</keyword>
<keyword evidence="3 9" id="KW-1003">Cell membrane</keyword>
<dbReference type="Pfam" id="PF02355">
    <property type="entry name" value="SecD_SecF_C"/>
    <property type="match status" value="1"/>
</dbReference>
<feature type="transmembrane region" description="Helical" evidence="9">
    <location>
        <begin position="269"/>
        <end position="295"/>
    </location>
</feature>
<dbReference type="InterPro" id="IPR005665">
    <property type="entry name" value="SecF_bac"/>
</dbReference>
<comment type="function">
    <text evidence="9">Part of the Sec protein translocase complex. Interacts with the SecYEG preprotein conducting channel. SecDF uses the proton motive force (PMF) to complete protein translocation after the ATP-dependent function of SecA.</text>
</comment>
<organism evidence="11 12">
    <name type="scientific">Phaeospirillum tilakii</name>
    <dbReference type="NCBI Taxonomy" id="741673"/>
    <lineage>
        <taxon>Bacteria</taxon>
        <taxon>Pseudomonadati</taxon>
        <taxon>Pseudomonadota</taxon>
        <taxon>Alphaproteobacteria</taxon>
        <taxon>Rhodospirillales</taxon>
        <taxon>Rhodospirillaceae</taxon>
        <taxon>Phaeospirillum</taxon>
    </lineage>
</organism>
<comment type="similarity">
    <text evidence="9">Belongs to the SecD/SecF family. SecF subfamily.</text>
</comment>
<reference evidence="12" key="1">
    <citation type="journal article" date="2019" name="Int. J. Syst. Evol. Microbiol.">
        <title>The Global Catalogue of Microorganisms (GCM) 10K type strain sequencing project: providing services to taxonomists for standard genome sequencing and annotation.</title>
        <authorList>
            <consortium name="The Broad Institute Genomics Platform"/>
            <consortium name="The Broad Institute Genome Sequencing Center for Infectious Disease"/>
            <person name="Wu L."/>
            <person name="Ma J."/>
        </authorList>
    </citation>
    <scope>NUCLEOTIDE SEQUENCE [LARGE SCALE GENOMIC DNA]</scope>
    <source>
        <strain evidence="12">KCTC 15012</strain>
    </source>
</reference>
<dbReference type="InterPro" id="IPR022646">
    <property type="entry name" value="SecD/SecF_CS"/>
</dbReference>
<accession>A0ABW5C8L7</accession>
<dbReference type="EMBL" id="JBHUIY010000002">
    <property type="protein sequence ID" value="MFD2232418.1"/>
    <property type="molecule type" value="Genomic_DNA"/>
</dbReference>
<evidence type="ECO:0000256" key="4">
    <source>
        <dbReference type="ARBA" id="ARBA00022692"/>
    </source>
</evidence>
<name>A0ABW5C8L7_9PROT</name>
<dbReference type="SUPFAM" id="SSF82866">
    <property type="entry name" value="Multidrug efflux transporter AcrB transmembrane domain"/>
    <property type="match status" value="1"/>
</dbReference>
<feature type="transmembrane region" description="Helical" evidence="9">
    <location>
        <begin position="191"/>
        <end position="208"/>
    </location>
</feature>
<keyword evidence="12" id="KW-1185">Reference proteome</keyword>
<feature type="transmembrane region" description="Helical" evidence="9">
    <location>
        <begin position="21"/>
        <end position="40"/>
    </location>
</feature>
<evidence type="ECO:0000259" key="10">
    <source>
        <dbReference type="Pfam" id="PF02355"/>
    </source>
</evidence>
<evidence type="ECO:0000313" key="11">
    <source>
        <dbReference type="EMBL" id="MFD2232418.1"/>
    </source>
</evidence>
<feature type="transmembrane region" description="Helical" evidence="9">
    <location>
        <begin position="142"/>
        <end position="159"/>
    </location>
</feature>
<dbReference type="InterPro" id="IPR048634">
    <property type="entry name" value="SecD_SecF_C"/>
</dbReference>
<keyword evidence="8 9" id="KW-0472">Membrane</keyword>
<sequence length="313" mass="34421">MQLIDRFLPHGTKFDFIRYRLIAFGITACLVLGSLTLIVVKGFNFGIDFAGGILIEAQSTNGPADLHQMRTSLSTLGLGEVSLQQFGDTGRDVMIRVQRQDGGDKAQMEALAKVKDTLGSAYSYRRVEIVGPKVGDELVRDGVLAVVLALGAIAVYVWFRFEWQFGVGALISTFHDVITTFGLFALTGLEFNLTTVAAILTIAGYSVNDTVVEYDRVRENLRKYKTMSIYDLINLSVNETLARTILTVATVFVTVLALLFFGGEVLRGFAIAMLWGLVIGTYSSIYVAMPMLIYFNLRSGKDREKDAEPAPTP</sequence>
<dbReference type="InterPro" id="IPR022645">
    <property type="entry name" value="SecD/SecF_bac"/>
</dbReference>
<keyword evidence="7 9" id="KW-0811">Translocation</keyword>
<comment type="caution">
    <text evidence="11">The sequence shown here is derived from an EMBL/GenBank/DDBJ whole genome shotgun (WGS) entry which is preliminary data.</text>
</comment>
<comment type="caution">
    <text evidence="9">Lacks conserved residue(s) required for the propagation of feature annotation.</text>
</comment>
<dbReference type="PRINTS" id="PR01755">
    <property type="entry name" value="SECFTRNLCASE"/>
</dbReference>
<dbReference type="NCBIfam" id="TIGR00916">
    <property type="entry name" value="2A0604s01"/>
    <property type="match status" value="1"/>
</dbReference>
<protein>
    <recommendedName>
        <fullName evidence="9">Protein-export membrane protein SecF</fullName>
    </recommendedName>
</protein>
<comment type="subcellular location">
    <subcellularLocation>
        <location evidence="1 9">Cell membrane</location>
        <topology evidence="1 9">Multi-pass membrane protein</topology>
    </subcellularLocation>
</comment>